<dbReference type="PANTHER" id="PTHR43775:SF7">
    <property type="entry name" value="FATTY ACID SYNTHASE"/>
    <property type="match status" value="1"/>
</dbReference>
<comment type="catalytic activity">
    <reaction evidence="56">
        <text>decanoyl-[ACP] + malonyl-[ACP] + H(+) = 3-oxododecanoyl-[ACP] + holo-[ACP] + CO2</text>
        <dbReference type="Rhea" id="RHEA:41868"/>
        <dbReference type="Rhea" id="RHEA-COMP:9623"/>
        <dbReference type="Rhea" id="RHEA-COMP:9640"/>
        <dbReference type="Rhea" id="RHEA-COMP:9641"/>
        <dbReference type="Rhea" id="RHEA-COMP:9685"/>
        <dbReference type="ChEBI" id="CHEBI:15378"/>
        <dbReference type="ChEBI" id="CHEBI:16526"/>
        <dbReference type="ChEBI" id="CHEBI:64479"/>
        <dbReference type="ChEBI" id="CHEBI:78449"/>
        <dbReference type="ChEBI" id="CHEBI:78468"/>
        <dbReference type="ChEBI" id="CHEBI:78469"/>
    </reaction>
    <physiologicalReaction direction="left-to-right" evidence="56">
        <dbReference type="Rhea" id="RHEA:41869"/>
    </physiologicalReaction>
</comment>
<dbReference type="InterPro" id="IPR020843">
    <property type="entry name" value="ER"/>
</dbReference>
<dbReference type="InterPro" id="IPR029058">
    <property type="entry name" value="AB_hydrolase_fold"/>
</dbReference>
<dbReference type="InterPro" id="IPR050091">
    <property type="entry name" value="PKS_NRPS_Biosynth_Enz"/>
</dbReference>
<dbReference type="Gene3D" id="3.40.47.10">
    <property type="match status" value="1"/>
</dbReference>
<evidence type="ECO:0000256" key="1">
    <source>
        <dbReference type="ARBA" id="ARBA00005189"/>
    </source>
</evidence>
<evidence type="ECO:0000256" key="28">
    <source>
        <dbReference type="ARBA" id="ARBA00023398"/>
    </source>
</evidence>
<keyword evidence="9" id="KW-0444">Lipid biosynthesis</keyword>
<evidence type="ECO:0000256" key="48">
    <source>
        <dbReference type="ARBA" id="ARBA00048420"/>
    </source>
</evidence>
<comment type="pathway">
    <text evidence="1">Lipid metabolism.</text>
</comment>
<dbReference type="Gene3D" id="1.10.1470.20">
    <property type="entry name" value="Fatty acid synthase, domain 2"/>
    <property type="match status" value="1"/>
</dbReference>
<dbReference type="InterPro" id="IPR020806">
    <property type="entry name" value="PKS_PP-bd"/>
</dbReference>
<evidence type="ECO:0000256" key="64">
    <source>
        <dbReference type="PROSITE-ProRule" id="PRU01363"/>
    </source>
</evidence>
<evidence type="ECO:0000256" key="16">
    <source>
        <dbReference type="ARBA" id="ARBA00022898"/>
    </source>
</evidence>
<comment type="catalytic activity">
    <reaction evidence="45">
        <text>hexadecanoyl-[ACP] + malonyl-[ACP] + H(+) = 3-oxooctadecanoyl-[ACP] + holo-[ACP] + CO2</text>
        <dbReference type="Rhea" id="RHEA:41916"/>
        <dbReference type="Rhea" id="RHEA-COMP:9623"/>
        <dbReference type="Rhea" id="RHEA-COMP:9652"/>
        <dbReference type="Rhea" id="RHEA-COMP:9653"/>
        <dbReference type="Rhea" id="RHEA-COMP:9685"/>
        <dbReference type="ChEBI" id="CHEBI:15378"/>
        <dbReference type="ChEBI" id="CHEBI:16526"/>
        <dbReference type="ChEBI" id="CHEBI:64479"/>
        <dbReference type="ChEBI" id="CHEBI:78449"/>
        <dbReference type="ChEBI" id="CHEBI:78483"/>
        <dbReference type="ChEBI" id="CHEBI:78487"/>
    </reaction>
    <physiologicalReaction direction="left-to-right" evidence="45">
        <dbReference type="Rhea" id="RHEA:41917"/>
    </physiologicalReaction>
</comment>
<dbReference type="GO" id="GO:0019171">
    <property type="term" value="F:(3R)-hydroxyacyl-[acyl-carrier-protein] dehydratase activity"/>
    <property type="evidence" value="ECO:0007669"/>
    <property type="project" value="UniProtKB-EC"/>
</dbReference>
<evidence type="ECO:0000256" key="46">
    <source>
        <dbReference type="ARBA" id="ARBA00048281"/>
    </source>
</evidence>
<evidence type="ECO:0000256" key="18">
    <source>
        <dbReference type="ARBA" id="ARBA00023002"/>
    </source>
</evidence>
<evidence type="ECO:0000256" key="15">
    <source>
        <dbReference type="ARBA" id="ARBA00022857"/>
    </source>
</evidence>
<keyword evidence="21" id="KW-0275">Fatty acid biosynthesis</keyword>
<comment type="catalytic activity">
    <reaction evidence="26">
        <text>(3R)-hydroxydecanoyl-[ACP] = (2E)-decenoyl-[ACP] + H2O</text>
        <dbReference type="Rhea" id="RHEA:41860"/>
        <dbReference type="Rhea" id="RHEA-COMP:9638"/>
        <dbReference type="Rhea" id="RHEA-COMP:9639"/>
        <dbReference type="ChEBI" id="CHEBI:15377"/>
        <dbReference type="ChEBI" id="CHEBI:78466"/>
        <dbReference type="ChEBI" id="CHEBI:78467"/>
    </reaction>
    <physiologicalReaction direction="left-to-right" evidence="26">
        <dbReference type="Rhea" id="RHEA:41861"/>
    </physiologicalReaction>
</comment>
<comment type="catalytic activity">
    <reaction evidence="44">
        <text>acetyl-[ACP] + malonyl-[ACP] + H(+) = 3-oxobutanoyl-[ACP] + holo-[ACP] + CO2</text>
        <dbReference type="Rhea" id="RHEA:41800"/>
        <dbReference type="Rhea" id="RHEA-COMP:9621"/>
        <dbReference type="Rhea" id="RHEA-COMP:9623"/>
        <dbReference type="Rhea" id="RHEA-COMP:9625"/>
        <dbReference type="Rhea" id="RHEA-COMP:9685"/>
        <dbReference type="ChEBI" id="CHEBI:15378"/>
        <dbReference type="ChEBI" id="CHEBI:16526"/>
        <dbReference type="ChEBI" id="CHEBI:64479"/>
        <dbReference type="ChEBI" id="CHEBI:78446"/>
        <dbReference type="ChEBI" id="CHEBI:78449"/>
        <dbReference type="ChEBI" id="CHEBI:78450"/>
    </reaction>
    <physiologicalReaction direction="left-to-right" evidence="44">
        <dbReference type="Rhea" id="RHEA:41801"/>
    </physiologicalReaction>
</comment>
<comment type="catalytic activity">
    <reaction evidence="33">
        <text>acetyl-CoA + n malonyl-CoA + 2n NADPH + 2n H(+) = a long-chain fatty acid + (n+1) CoA + n CO2 + 2n NADP(+).</text>
        <dbReference type="EC" id="2.3.1.85"/>
    </reaction>
</comment>
<dbReference type="InterPro" id="IPR016036">
    <property type="entry name" value="Malonyl_transacylase_ACP-bd"/>
</dbReference>
<evidence type="ECO:0000256" key="45">
    <source>
        <dbReference type="ARBA" id="ARBA00048051"/>
    </source>
</evidence>
<dbReference type="InterPro" id="IPR057326">
    <property type="entry name" value="KR_dom"/>
</dbReference>
<keyword evidence="19" id="KW-0520">NAD</keyword>
<evidence type="ECO:0000256" key="7">
    <source>
        <dbReference type="ARBA" id="ARBA00018769"/>
    </source>
</evidence>
<comment type="catalytic activity">
    <reaction evidence="53">
        <text>hexadecanoyl-[ACP] + H2O = hexadecanoate + holo-[ACP] + H(+)</text>
        <dbReference type="Rhea" id="RHEA:41932"/>
        <dbReference type="Rhea" id="RHEA-COMP:9652"/>
        <dbReference type="Rhea" id="RHEA-COMP:9685"/>
        <dbReference type="ChEBI" id="CHEBI:7896"/>
        <dbReference type="ChEBI" id="CHEBI:15377"/>
        <dbReference type="ChEBI" id="CHEBI:15378"/>
        <dbReference type="ChEBI" id="CHEBI:64479"/>
        <dbReference type="ChEBI" id="CHEBI:78483"/>
        <dbReference type="EC" id="3.1.2.14"/>
    </reaction>
    <physiologicalReaction direction="left-to-right" evidence="53">
        <dbReference type="Rhea" id="RHEA:41933"/>
    </physiologicalReaction>
</comment>
<evidence type="ECO:0000256" key="25">
    <source>
        <dbReference type="ARBA" id="ARBA00023373"/>
    </source>
</evidence>
<evidence type="ECO:0000256" key="41">
    <source>
        <dbReference type="ARBA" id="ARBA00047810"/>
    </source>
</evidence>
<comment type="catalytic activity">
    <reaction evidence="23">
        <text>(3R)-hydroxyoctanoyl-[ACP] = (2E)-octenoyl-[ACP] + H2O</text>
        <dbReference type="Rhea" id="RHEA:41844"/>
        <dbReference type="Rhea" id="RHEA-COMP:9634"/>
        <dbReference type="Rhea" id="RHEA-COMP:9635"/>
        <dbReference type="ChEBI" id="CHEBI:15377"/>
        <dbReference type="ChEBI" id="CHEBI:78461"/>
        <dbReference type="ChEBI" id="CHEBI:78462"/>
    </reaction>
    <physiologicalReaction direction="left-to-right" evidence="23">
        <dbReference type="Rhea" id="RHEA:41845"/>
    </physiologicalReaction>
</comment>
<dbReference type="InterPro" id="IPR009081">
    <property type="entry name" value="PP-bd_ACP"/>
</dbReference>
<evidence type="ECO:0000256" key="62">
    <source>
        <dbReference type="ARBA" id="ARBA00049521"/>
    </source>
</evidence>
<evidence type="ECO:0000256" key="21">
    <source>
        <dbReference type="ARBA" id="ARBA00023160"/>
    </source>
</evidence>
<evidence type="ECO:0000256" key="11">
    <source>
        <dbReference type="ARBA" id="ARBA00022679"/>
    </source>
</evidence>
<evidence type="ECO:0000256" key="31">
    <source>
        <dbReference type="ARBA" id="ARBA00023402"/>
    </source>
</evidence>
<feature type="region of interest" description="Disordered" evidence="65">
    <location>
        <begin position="1"/>
        <end position="35"/>
    </location>
</feature>
<evidence type="ECO:0000256" key="42">
    <source>
        <dbReference type="ARBA" id="ARBA00047897"/>
    </source>
</evidence>
<dbReference type="FunFam" id="1.10.1200.10:FF:000013">
    <property type="entry name" value="Fatty acid synthase"/>
    <property type="match status" value="1"/>
</dbReference>
<comment type="catalytic activity">
    <reaction evidence="27">
        <text>a (3R)-hydroxyacyl-[ACP] = a (2E)-enoyl-[ACP] + H2O</text>
        <dbReference type="Rhea" id="RHEA:13097"/>
        <dbReference type="Rhea" id="RHEA-COMP:9925"/>
        <dbReference type="Rhea" id="RHEA-COMP:9945"/>
        <dbReference type="ChEBI" id="CHEBI:15377"/>
        <dbReference type="ChEBI" id="CHEBI:78784"/>
        <dbReference type="ChEBI" id="CHEBI:78827"/>
        <dbReference type="EC" id="4.2.1.59"/>
    </reaction>
    <physiologicalReaction direction="left-to-right" evidence="27">
        <dbReference type="Rhea" id="RHEA:13098"/>
    </physiologicalReaction>
</comment>
<dbReference type="CDD" id="cd08954">
    <property type="entry name" value="KR_1_FAS_SDR_x"/>
    <property type="match status" value="1"/>
</dbReference>
<dbReference type="InterPro" id="IPR036736">
    <property type="entry name" value="ACP-like_sf"/>
</dbReference>
<evidence type="ECO:0000256" key="47">
    <source>
        <dbReference type="ARBA" id="ARBA00048289"/>
    </source>
</evidence>
<comment type="catalytic activity">
    <reaction evidence="40">
        <text>dodecanoyl-[ACP] + malonyl-[ACP] + H(+) = 3-oxotetradecanoyl-[ACP] + holo-[ACP] + CO2</text>
        <dbReference type="Rhea" id="RHEA:41884"/>
        <dbReference type="Rhea" id="RHEA-COMP:9623"/>
        <dbReference type="Rhea" id="RHEA-COMP:9644"/>
        <dbReference type="Rhea" id="RHEA-COMP:9645"/>
        <dbReference type="Rhea" id="RHEA-COMP:9685"/>
        <dbReference type="ChEBI" id="CHEBI:15378"/>
        <dbReference type="ChEBI" id="CHEBI:16526"/>
        <dbReference type="ChEBI" id="CHEBI:64479"/>
        <dbReference type="ChEBI" id="CHEBI:65264"/>
        <dbReference type="ChEBI" id="CHEBI:78449"/>
        <dbReference type="ChEBI" id="CHEBI:78473"/>
    </reaction>
    <physiologicalReaction direction="left-to-right" evidence="40">
        <dbReference type="Rhea" id="RHEA:41885"/>
    </physiologicalReaction>
</comment>
<keyword evidence="20" id="KW-0443">Lipid metabolism</keyword>
<dbReference type="GO" id="GO:0004315">
    <property type="term" value="F:3-oxoacyl-[acyl-carrier-protein] synthase activity"/>
    <property type="evidence" value="ECO:0007669"/>
    <property type="project" value="UniProtKB-EC"/>
</dbReference>
<comment type="catalytic activity">
    <reaction evidence="42">
        <text>(2E)-hexenoyl-[ACP] + NADPH + H(+) = hexanoyl-[ACP] + NADP(+)</text>
        <dbReference type="Rhea" id="RHEA:41832"/>
        <dbReference type="Rhea" id="RHEA-COMP:9631"/>
        <dbReference type="Rhea" id="RHEA-COMP:9632"/>
        <dbReference type="ChEBI" id="CHEBI:15378"/>
        <dbReference type="ChEBI" id="CHEBI:57783"/>
        <dbReference type="ChEBI" id="CHEBI:58349"/>
        <dbReference type="ChEBI" id="CHEBI:78458"/>
        <dbReference type="ChEBI" id="CHEBI:78459"/>
    </reaction>
    <physiologicalReaction direction="left-to-right" evidence="42">
        <dbReference type="Rhea" id="RHEA:41833"/>
    </physiologicalReaction>
</comment>
<evidence type="ECO:0000256" key="60">
    <source>
        <dbReference type="ARBA" id="ARBA00049422"/>
    </source>
</evidence>
<dbReference type="PROSITE" id="PS50075">
    <property type="entry name" value="CARRIER"/>
    <property type="match status" value="1"/>
</dbReference>
<evidence type="ECO:0000256" key="2">
    <source>
        <dbReference type="ARBA" id="ARBA00012004"/>
    </source>
</evidence>
<dbReference type="Pfam" id="PF00698">
    <property type="entry name" value="Acyl_transf_1"/>
    <property type="match status" value="1"/>
</dbReference>
<feature type="active site" description="Proton acceptor; for dehydratase activity" evidence="64">
    <location>
        <position position="962"/>
    </location>
</feature>
<name>A0A182F1L9_ANOAL</name>
<dbReference type="InterPro" id="IPR001227">
    <property type="entry name" value="Ac_transferase_dom_sf"/>
</dbReference>
<feature type="region of interest" description="N-terminal hotdog fold" evidence="64">
    <location>
        <begin position="929"/>
        <end position="1051"/>
    </location>
</feature>
<dbReference type="SMART" id="SM00827">
    <property type="entry name" value="PKS_AT"/>
    <property type="match status" value="1"/>
</dbReference>
<comment type="catalytic activity">
    <reaction evidence="55">
        <text>(2E)-octadecenoyl-[ACP] + NADPH + H(+) = octadecanoyl-[ACP] + NADP(+)</text>
        <dbReference type="Rhea" id="RHEA:41928"/>
        <dbReference type="Rhea" id="RHEA-COMP:9655"/>
        <dbReference type="Rhea" id="RHEA-COMP:9656"/>
        <dbReference type="ChEBI" id="CHEBI:15378"/>
        <dbReference type="ChEBI" id="CHEBI:57783"/>
        <dbReference type="ChEBI" id="CHEBI:58349"/>
        <dbReference type="ChEBI" id="CHEBI:78489"/>
        <dbReference type="ChEBI" id="CHEBI:78495"/>
    </reaction>
    <physiologicalReaction direction="left-to-right" evidence="55">
        <dbReference type="Rhea" id="RHEA:41929"/>
    </physiologicalReaction>
</comment>
<dbReference type="Pfam" id="PF21149">
    <property type="entry name" value="FAS_pseudo-KR"/>
    <property type="match status" value="1"/>
</dbReference>
<comment type="catalytic activity">
    <reaction evidence="30">
        <text>(3R)-hydroxyhexadecanoyl-[ACP] = (2E)-hexadecenoyl-[ACP] + H2O</text>
        <dbReference type="Rhea" id="RHEA:41908"/>
        <dbReference type="Rhea" id="RHEA-COMP:9650"/>
        <dbReference type="Rhea" id="RHEA-COMP:9651"/>
        <dbReference type="ChEBI" id="CHEBI:15377"/>
        <dbReference type="ChEBI" id="CHEBI:78480"/>
        <dbReference type="ChEBI" id="CHEBI:78481"/>
    </reaction>
    <physiologicalReaction direction="left-to-right" evidence="30">
        <dbReference type="Rhea" id="RHEA:41909"/>
    </physiologicalReaction>
</comment>
<evidence type="ECO:0000256" key="34">
    <source>
        <dbReference type="ARBA" id="ARBA00047300"/>
    </source>
</evidence>
<feature type="region of interest" description="Disordered" evidence="65">
    <location>
        <begin position="59"/>
        <end position="83"/>
    </location>
</feature>
<accession>A0A182F1L9</accession>
<comment type="function">
    <text evidence="32">Fatty acid synthetase is a multifunctional enzyme that catalyzes the de novo biosynthesis of long-chain saturated fatty acids starting from acetyl-CoA and malonyl-CoA in the presence of NADPH. This multifunctional protein contains 7 catalytic activities and a site for the binding of the prosthetic group 4'-phosphopantetheine of the acyl carrier protein ([ACP]) domain.</text>
</comment>
<dbReference type="SUPFAM" id="SSF50129">
    <property type="entry name" value="GroES-like"/>
    <property type="match status" value="1"/>
</dbReference>
<feature type="compositionally biased region" description="Basic residues" evidence="65">
    <location>
        <begin position="17"/>
        <end position="30"/>
    </location>
</feature>
<dbReference type="Pfam" id="PF00109">
    <property type="entry name" value="ketoacyl-synt"/>
    <property type="match status" value="1"/>
</dbReference>
<evidence type="ECO:0000256" key="33">
    <source>
        <dbReference type="ARBA" id="ARBA00044883"/>
    </source>
</evidence>
<dbReference type="InterPro" id="IPR011032">
    <property type="entry name" value="GroES-like_sf"/>
</dbReference>
<dbReference type="EC" id="1.3.1.39" evidence="2"/>
<dbReference type="InterPro" id="IPR036291">
    <property type="entry name" value="NAD(P)-bd_dom_sf"/>
</dbReference>
<dbReference type="SUPFAM" id="SSF53901">
    <property type="entry name" value="Thiolase-like"/>
    <property type="match status" value="1"/>
</dbReference>
<evidence type="ECO:0000256" key="58">
    <source>
        <dbReference type="ARBA" id="ARBA00049263"/>
    </source>
</evidence>
<dbReference type="CDD" id="cd00833">
    <property type="entry name" value="PKS"/>
    <property type="match status" value="1"/>
</dbReference>
<dbReference type="InterPro" id="IPR016039">
    <property type="entry name" value="Thiolase-like"/>
</dbReference>
<dbReference type="InterPro" id="IPR018201">
    <property type="entry name" value="Ketoacyl_synth_AS"/>
</dbReference>
<dbReference type="GO" id="GO:0031177">
    <property type="term" value="F:phosphopantetheine binding"/>
    <property type="evidence" value="ECO:0007669"/>
    <property type="project" value="InterPro"/>
</dbReference>
<dbReference type="FunFam" id="3.40.366.10:FF:000005">
    <property type="entry name" value="Fatty acid synthase"/>
    <property type="match status" value="1"/>
</dbReference>
<evidence type="ECO:0000256" key="6">
    <source>
        <dbReference type="ARBA" id="ARBA00013191"/>
    </source>
</evidence>
<comment type="catalytic activity">
    <reaction evidence="29">
        <text>(3R)-hydroxyoctadecanoyl-[ACP] = (2E)-octadecenoyl-[ACP] + H2O</text>
        <dbReference type="Rhea" id="RHEA:41924"/>
        <dbReference type="Rhea" id="RHEA-COMP:9654"/>
        <dbReference type="Rhea" id="RHEA-COMP:9655"/>
        <dbReference type="ChEBI" id="CHEBI:15377"/>
        <dbReference type="ChEBI" id="CHEBI:78488"/>
        <dbReference type="ChEBI" id="CHEBI:78489"/>
    </reaction>
    <physiologicalReaction direction="left-to-right" evidence="29">
        <dbReference type="Rhea" id="RHEA:41925"/>
    </physiologicalReaction>
</comment>
<comment type="catalytic activity">
    <reaction evidence="31">
        <text>(3R)-hydroxybutanoyl-[ACP] = (2E)-butenoyl-[ACP] + H2O</text>
        <dbReference type="Rhea" id="RHEA:41808"/>
        <dbReference type="Rhea" id="RHEA-COMP:9626"/>
        <dbReference type="Rhea" id="RHEA-COMP:9627"/>
        <dbReference type="ChEBI" id="CHEBI:15377"/>
        <dbReference type="ChEBI" id="CHEBI:78451"/>
        <dbReference type="ChEBI" id="CHEBI:78453"/>
    </reaction>
    <physiologicalReaction direction="left-to-right" evidence="31">
        <dbReference type="Rhea" id="RHEA:41809"/>
    </physiologicalReaction>
</comment>
<comment type="catalytic activity">
    <reaction evidence="28">
        <text>(3R)-hydroxytetradecanoyl-[ACP] = (2E)-tetradecenoyl-[ACP] + H2O</text>
        <dbReference type="Rhea" id="RHEA:41892"/>
        <dbReference type="Rhea" id="RHEA-COMP:9646"/>
        <dbReference type="Rhea" id="RHEA-COMP:9647"/>
        <dbReference type="ChEBI" id="CHEBI:15377"/>
        <dbReference type="ChEBI" id="CHEBI:78474"/>
        <dbReference type="ChEBI" id="CHEBI:78475"/>
    </reaction>
    <physiologicalReaction direction="left-to-right" evidence="28">
        <dbReference type="Rhea" id="RHEA:41893"/>
    </physiologicalReaction>
</comment>
<evidence type="ECO:0000256" key="32">
    <source>
        <dbReference type="ARBA" id="ARBA00023442"/>
    </source>
</evidence>
<dbReference type="InterPro" id="IPR014043">
    <property type="entry name" value="Acyl_transferase_dom"/>
</dbReference>
<comment type="catalytic activity">
    <reaction evidence="51">
        <text>a 2,3-saturated acyl-[ACP] + NADP(+) = a (2E)-enoyl-[ACP] + NADPH + H(+)</text>
        <dbReference type="Rhea" id="RHEA:22564"/>
        <dbReference type="Rhea" id="RHEA-COMP:9925"/>
        <dbReference type="Rhea" id="RHEA-COMP:9926"/>
        <dbReference type="ChEBI" id="CHEBI:15378"/>
        <dbReference type="ChEBI" id="CHEBI:57783"/>
        <dbReference type="ChEBI" id="CHEBI:58349"/>
        <dbReference type="ChEBI" id="CHEBI:78784"/>
        <dbReference type="ChEBI" id="CHEBI:78785"/>
        <dbReference type="EC" id="1.3.1.39"/>
    </reaction>
    <physiologicalReaction direction="right-to-left" evidence="51">
        <dbReference type="Rhea" id="RHEA:22566"/>
    </physiologicalReaction>
</comment>
<comment type="catalytic activity">
    <reaction evidence="24">
        <text>(3R)-hydroxydodecanoyl-[ACP] = (2E)-dodecenoyl-[ACP] + H2O</text>
        <dbReference type="Rhea" id="RHEA:41876"/>
        <dbReference type="Rhea" id="RHEA-COMP:9642"/>
        <dbReference type="Rhea" id="RHEA-COMP:9643"/>
        <dbReference type="ChEBI" id="CHEBI:15377"/>
        <dbReference type="ChEBI" id="CHEBI:78470"/>
        <dbReference type="ChEBI" id="CHEBI:78472"/>
    </reaction>
    <physiologicalReaction direction="left-to-right" evidence="24">
        <dbReference type="Rhea" id="RHEA:41877"/>
    </physiologicalReaction>
</comment>
<comment type="catalytic activity">
    <reaction evidence="52">
        <text>holo-[ACP] + acetyl-CoA = acetyl-[ACP] + CoA</text>
        <dbReference type="Rhea" id="RHEA:41788"/>
        <dbReference type="Rhea" id="RHEA-COMP:9621"/>
        <dbReference type="Rhea" id="RHEA-COMP:9685"/>
        <dbReference type="ChEBI" id="CHEBI:57287"/>
        <dbReference type="ChEBI" id="CHEBI:57288"/>
        <dbReference type="ChEBI" id="CHEBI:64479"/>
        <dbReference type="ChEBI" id="CHEBI:78446"/>
        <dbReference type="EC" id="2.3.1.38"/>
    </reaction>
    <physiologicalReaction direction="left-to-right" evidence="52">
        <dbReference type="Rhea" id="RHEA:41789"/>
    </physiologicalReaction>
</comment>
<keyword evidence="15" id="KW-0521">NADP</keyword>
<evidence type="ECO:0000256" key="12">
    <source>
        <dbReference type="ARBA" id="ARBA00022799"/>
    </source>
</evidence>
<organism evidence="69 70">
    <name type="scientific">Anopheles albimanus</name>
    <name type="common">New world malaria mosquito</name>
    <dbReference type="NCBI Taxonomy" id="7167"/>
    <lineage>
        <taxon>Eukaryota</taxon>
        <taxon>Metazoa</taxon>
        <taxon>Ecdysozoa</taxon>
        <taxon>Arthropoda</taxon>
        <taxon>Hexapoda</taxon>
        <taxon>Insecta</taxon>
        <taxon>Pterygota</taxon>
        <taxon>Neoptera</taxon>
        <taxon>Endopterygota</taxon>
        <taxon>Diptera</taxon>
        <taxon>Nematocera</taxon>
        <taxon>Culicoidea</taxon>
        <taxon>Culicidae</taxon>
        <taxon>Anophelinae</taxon>
        <taxon>Anopheles</taxon>
    </lineage>
</organism>
<comment type="catalytic activity">
    <reaction evidence="63">
        <text>octanoyl-[ACP] + malonyl-[ACP] + H(+) = 3-oxodecanoyl-[ACP] + holo-[ACP] + CO2</text>
        <dbReference type="Rhea" id="RHEA:41852"/>
        <dbReference type="Rhea" id="RHEA-COMP:9623"/>
        <dbReference type="Rhea" id="RHEA-COMP:9636"/>
        <dbReference type="Rhea" id="RHEA-COMP:9637"/>
        <dbReference type="Rhea" id="RHEA-COMP:9685"/>
        <dbReference type="ChEBI" id="CHEBI:15378"/>
        <dbReference type="ChEBI" id="CHEBI:16526"/>
        <dbReference type="ChEBI" id="CHEBI:64479"/>
        <dbReference type="ChEBI" id="CHEBI:78449"/>
        <dbReference type="ChEBI" id="CHEBI:78463"/>
        <dbReference type="ChEBI" id="CHEBI:78464"/>
    </reaction>
    <physiologicalReaction direction="left-to-right" evidence="63">
        <dbReference type="Rhea" id="RHEA:41853"/>
    </physiologicalReaction>
</comment>
<dbReference type="InterPro" id="IPR049900">
    <property type="entry name" value="PKS_mFAS_DH"/>
</dbReference>
<keyword evidence="70" id="KW-1185">Reference proteome</keyword>
<comment type="catalytic activity">
    <reaction evidence="37">
        <text>3-oxodecanoyl-[ACP] + NADPH + H(+) = (3R)-hydroxydecanoyl-[ACP] + NADP(+)</text>
        <dbReference type="Rhea" id="RHEA:41856"/>
        <dbReference type="Rhea" id="RHEA-COMP:9637"/>
        <dbReference type="Rhea" id="RHEA-COMP:9638"/>
        <dbReference type="ChEBI" id="CHEBI:15378"/>
        <dbReference type="ChEBI" id="CHEBI:57783"/>
        <dbReference type="ChEBI" id="CHEBI:58349"/>
        <dbReference type="ChEBI" id="CHEBI:78464"/>
        <dbReference type="ChEBI" id="CHEBI:78466"/>
    </reaction>
    <physiologicalReaction direction="left-to-right" evidence="37">
        <dbReference type="Rhea" id="RHEA:41857"/>
    </physiologicalReaction>
</comment>
<feature type="region of interest" description="C-terminal hotdog fold" evidence="64">
    <location>
        <begin position="1064"/>
        <end position="1196"/>
    </location>
</feature>
<evidence type="ECO:0000256" key="8">
    <source>
        <dbReference type="ARBA" id="ARBA00022450"/>
    </source>
</evidence>
<evidence type="ECO:0000256" key="54">
    <source>
        <dbReference type="ARBA" id="ARBA00048935"/>
    </source>
</evidence>
<dbReference type="PANTHER" id="PTHR43775">
    <property type="entry name" value="FATTY ACID SYNTHASE"/>
    <property type="match status" value="1"/>
</dbReference>
<dbReference type="SUPFAM" id="SSF51735">
    <property type="entry name" value="NAD(P)-binding Rossmann-fold domains"/>
    <property type="match status" value="2"/>
</dbReference>
<dbReference type="GO" id="GO:0004316">
    <property type="term" value="F:3-oxoacyl-[acyl-carrier-protein] reductase (NADPH) activity"/>
    <property type="evidence" value="ECO:0007669"/>
    <property type="project" value="UniProtKB-EC"/>
</dbReference>
<comment type="catalytic activity">
    <reaction evidence="46">
        <text>(2E)-dodecenoyl-[ACP] + NADPH + H(+) = dodecanoyl-[ACP] + NADP(+)</text>
        <dbReference type="Rhea" id="RHEA:41880"/>
        <dbReference type="Rhea" id="RHEA-COMP:9643"/>
        <dbReference type="Rhea" id="RHEA-COMP:9644"/>
        <dbReference type="ChEBI" id="CHEBI:15378"/>
        <dbReference type="ChEBI" id="CHEBI:57783"/>
        <dbReference type="ChEBI" id="CHEBI:58349"/>
        <dbReference type="ChEBI" id="CHEBI:65264"/>
        <dbReference type="ChEBI" id="CHEBI:78472"/>
    </reaction>
    <physiologicalReaction direction="left-to-right" evidence="46">
        <dbReference type="Rhea" id="RHEA:41881"/>
    </physiologicalReaction>
</comment>
<comment type="catalytic activity">
    <reaction evidence="57">
        <text>(2E)-tetradecenoyl-[ACP] + NADPH + H(+) = tetradecanoyl-[ACP] + NADP(+)</text>
        <dbReference type="Rhea" id="RHEA:41896"/>
        <dbReference type="Rhea" id="RHEA-COMP:9647"/>
        <dbReference type="Rhea" id="RHEA-COMP:9648"/>
        <dbReference type="ChEBI" id="CHEBI:15378"/>
        <dbReference type="ChEBI" id="CHEBI:57783"/>
        <dbReference type="ChEBI" id="CHEBI:58349"/>
        <dbReference type="ChEBI" id="CHEBI:78475"/>
        <dbReference type="ChEBI" id="CHEBI:78477"/>
    </reaction>
    <physiologicalReaction direction="left-to-right" evidence="57">
        <dbReference type="Rhea" id="RHEA:41897"/>
    </physiologicalReaction>
</comment>
<evidence type="ECO:0000256" key="4">
    <source>
        <dbReference type="ARBA" id="ARBA00012873"/>
    </source>
</evidence>
<dbReference type="FunFam" id="3.90.180.10:FF:000015">
    <property type="entry name" value="Fatty acid synthase"/>
    <property type="match status" value="1"/>
</dbReference>
<keyword evidence="14" id="KW-0276">Fatty acid metabolism</keyword>
<dbReference type="PROSITE" id="PS52004">
    <property type="entry name" value="KS3_2"/>
    <property type="match status" value="1"/>
</dbReference>
<dbReference type="SMART" id="SM00822">
    <property type="entry name" value="PKS_KR"/>
    <property type="match status" value="1"/>
</dbReference>
<evidence type="ECO:0000256" key="30">
    <source>
        <dbReference type="ARBA" id="ARBA00023401"/>
    </source>
</evidence>
<comment type="catalytic activity">
    <reaction evidence="48">
        <text>(2E)-octenoyl-[ACP] + NADPH + H(+) = octanoyl-[ACP] + NADP(+)</text>
        <dbReference type="Rhea" id="RHEA:41848"/>
        <dbReference type="Rhea" id="RHEA-COMP:9635"/>
        <dbReference type="Rhea" id="RHEA-COMP:9636"/>
        <dbReference type="ChEBI" id="CHEBI:15378"/>
        <dbReference type="ChEBI" id="CHEBI:57783"/>
        <dbReference type="ChEBI" id="CHEBI:58349"/>
        <dbReference type="ChEBI" id="CHEBI:78462"/>
        <dbReference type="ChEBI" id="CHEBI:78463"/>
    </reaction>
    <physiologicalReaction direction="left-to-right" evidence="48">
        <dbReference type="Rhea" id="RHEA:41849"/>
    </physiologicalReaction>
</comment>
<evidence type="ECO:0000256" key="57">
    <source>
        <dbReference type="ARBA" id="ARBA00049171"/>
    </source>
</evidence>
<dbReference type="Gene3D" id="3.40.50.720">
    <property type="entry name" value="NAD(P)-binding Rossmann-like Domain"/>
    <property type="match status" value="1"/>
</dbReference>
<dbReference type="InterPro" id="IPR032821">
    <property type="entry name" value="PKS_assoc"/>
</dbReference>
<evidence type="ECO:0000256" key="53">
    <source>
        <dbReference type="ARBA" id="ARBA00048704"/>
    </source>
</evidence>
<evidence type="ECO:0000256" key="35">
    <source>
        <dbReference type="ARBA" id="ARBA00047394"/>
    </source>
</evidence>
<comment type="catalytic activity">
    <reaction evidence="61">
        <text>butanoyl-[ACP] + malonyl-[ACP] + H(+) = 3-oxohexanoyl-[ACP] + holo-[ACP] + CO2</text>
        <dbReference type="Rhea" id="RHEA:41820"/>
        <dbReference type="Rhea" id="RHEA-COMP:9623"/>
        <dbReference type="Rhea" id="RHEA-COMP:9628"/>
        <dbReference type="Rhea" id="RHEA-COMP:9629"/>
        <dbReference type="Rhea" id="RHEA-COMP:9685"/>
        <dbReference type="ChEBI" id="CHEBI:15378"/>
        <dbReference type="ChEBI" id="CHEBI:16526"/>
        <dbReference type="ChEBI" id="CHEBI:64479"/>
        <dbReference type="ChEBI" id="CHEBI:78449"/>
        <dbReference type="ChEBI" id="CHEBI:78454"/>
        <dbReference type="ChEBI" id="CHEBI:78456"/>
    </reaction>
    <physiologicalReaction direction="left-to-right" evidence="61">
        <dbReference type="Rhea" id="RHEA:41821"/>
    </physiologicalReaction>
</comment>
<evidence type="ECO:0000256" key="63">
    <source>
        <dbReference type="ARBA" id="ARBA00049533"/>
    </source>
</evidence>
<keyword evidence="8" id="KW-0596">Phosphopantetheine</keyword>
<dbReference type="GO" id="GO:0141148">
    <property type="term" value="F:enoyl-[acyl-carrier-protein] reductase (NADPH) activity"/>
    <property type="evidence" value="ECO:0007669"/>
    <property type="project" value="UniProtKB-EC"/>
</dbReference>
<evidence type="ECO:0000256" key="56">
    <source>
        <dbReference type="ARBA" id="ARBA00049109"/>
    </source>
</evidence>
<evidence type="ECO:0000259" key="67">
    <source>
        <dbReference type="PROSITE" id="PS52004"/>
    </source>
</evidence>
<evidence type="ECO:0000256" key="17">
    <source>
        <dbReference type="ARBA" id="ARBA00022990"/>
    </source>
</evidence>
<evidence type="ECO:0000256" key="50">
    <source>
        <dbReference type="ARBA" id="ARBA00048571"/>
    </source>
</evidence>
<dbReference type="EC" id="2.3.1.85" evidence="4"/>
<evidence type="ECO:0000256" key="29">
    <source>
        <dbReference type="ARBA" id="ARBA00023399"/>
    </source>
</evidence>
<reference evidence="69 70" key="1">
    <citation type="journal article" date="2017" name="G3 (Bethesda)">
        <title>The Physical Genome Mapping of Anopheles albimanus Corrected Scaffold Misassemblies and Identified Interarm Rearrangements in Genus Anopheles.</title>
        <authorList>
            <person name="Artemov G.N."/>
            <person name="Peery A.N."/>
            <person name="Jiang X."/>
            <person name="Tu Z."/>
            <person name="Stegniy V.N."/>
            <person name="Sharakhova M.V."/>
            <person name="Sharakhov I.V."/>
        </authorList>
    </citation>
    <scope>NUCLEOTIDE SEQUENCE [LARGE SCALE GENOMIC DNA]</scope>
    <source>
        <strain evidence="69 70">ALBI9_A</strain>
    </source>
</reference>
<comment type="catalytic activity">
    <reaction evidence="38">
        <text>tetradecanoyl-[ACP] + malonyl-[ACP] + H(+) = 3-oxohexadecanoyl-[ACP] + holo-[ACP] + CO2</text>
        <dbReference type="Rhea" id="RHEA:41900"/>
        <dbReference type="Rhea" id="RHEA-COMP:9623"/>
        <dbReference type="Rhea" id="RHEA-COMP:9648"/>
        <dbReference type="Rhea" id="RHEA-COMP:9649"/>
        <dbReference type="Rhea" id="RHEA-COMP:9685"/>
        <dbReference type="ChEBI" id="CHEBI:15378"/>
        <dbReference type="ChEBI" id="CHEBI:16526"/>
        <dbReference type="ChEBI" id="CHEBI:64479"/>
        <dbReference type="ChEBI" id="CHEBI:78449"/>
        <dbReference type="ChEBI" id="CHEBI:78477"/>
        <dbReference type="ChEBI" id="CHEBI:78478"/>
    </reaction>
    <physiologicalReaction direction="left-to-right" evidence="38">
        <dbReference type="Rhea" id="RHEA:41901"/>
    </physiologicalReaction>
</comment>
<feature type="domain" description="PKS/mFAS DH" evidence="68">
    <location>
        <begin position="929"/>
        <end position="1196"/>
    </location>
</feature>
<evidence type="ECO:0000256" key="40">
    <source>
        <dbReference type="ARBA" id="ARBA00047578"/>
    </source>
</evidence>
<evidence type="ECO:0000256" key="39">
    <source>
        <dbReference type="ARBA" id="ARBA00047500"/>
    </source>
</evidence>
<dbReference type="SMART" id="SM00823">
    <property type="entry name" value="PKS_PP"/>
    <property type="match status" value="1"/>
</dbReference>
<comment type="catalytic activity">
    <reaction evidence="50">
        <text>3-oxohexanoyl-[ACP] + NADPH + H(+) = (3R)-hydroxyhexanoyl-[ACP] + NADP(+)</text>
        <dbReference type="Rhea" id="RHEA:41824"/>
        <dbReference type="Rhea" id="RHEA-COMP:9629"/>
        <dbReference type="Rhea" id="RHEA-COMP:9630"/>
        <dbReference type="ChEBI" id="CHEBI:15378"/>
        <dbReference type="ChEBI" id="CHEBI:57783"/>
        <dbReference type="ChEBI" id="CHEBI:58349"/>
        <dbReference type="ChEBI" id="CHEBI:78456"/>
        <dbReference type="ChEBI" id="CHEBI:78457"/>
    </reaction>
    <physiologicalReaction direction="left-to-right" evidence="50">
        <dbReference type="Rhea" id="RHEA:41825"/>
    </physiologicalReaction>
</comment>
<dbReference type="EnsemblMetazoa" id="AALB000348-RA">
    <property type="protein sequence ID" value="AALB000348-PA"/>
    <property type="gene ID" value="AALB000348"/>
</dbReference>
<evidence type="ECO:0000256" key="27">
    <source>
        <dbReference type="ARBA" id="ARBA00023394"/>
    </source>
</evidence>
<keyword evidence="17" id="KW-0007">Acetylation</keyword>
<evidence type="ECO:0000256" key="20">
    <source>
        <dbReference type="ARBA" id="ARBA00023098"/>
    </source>
</evidence>
<protein>
    <recommendedName>
        <fullName evidence="7">Fatty acid synthase</fullName>
        <ecNumber evidence="5">1.1.1.100</ecNumber>
        <ecNumber evidence="2">1.3.1.39</ecNumber>
        <ecNumber evidence="6">2.3.1.41</ecNumber>
        <ecNumber evidence="4">2.3.1.85</ecNumber>
        <ecNumber evidence="3">3.1.2.14</ecNumber>
    </recommendedName>
</protein>
<dbReference type="Pfam" id="PF00550">
    <property type="entry name" value="PP-binding"/>
    <property type="match status" value="1"/>
</dbReference>
<dbReference type="SUPFAM" id="SSF47336">
    <property type="entry name" value="ACP-like"/>
    <property type="match status" value="1"/>
</dbReference>
<keyword evidence="11" id="KW-0808">Transferase</keyword>
<evidence type="ECO:0000256" key="10">
    <source>
        <dbReference type="ARBA" id="ARBA00022553"/>
    </source>
</evidence>
<dbReference type="InterPro" id="IPR020841">
    <property type="entry name" value="PKS_Beta-ketoAc_synthase_dom"/>
</dbReference>
<dbReference type="Pfam" id="PF21089">
    <property type="entry name" value="PKS_DH_N"/>
    <property type="match status" value="1"/>
</dbReference>
<comment type="catalytic activity">
    <reaction evidence="58">
        <text>3-oxododecanoyl-[ACP] + NADPH + H(+) = (3R)-hydroxydodecanoyl-[ACP] + NADP(+)</text>
        <dbReference type="Rhea" id="RHEA:41872"/>
        <dbReference type="Rhea" id="RHEA-COMP:9641"/>
        <dbReference type="Rhea" id="RHEA-COMP:9642"/>
        <dbReference type="ChEBI" id="CHEBI:15378"/>
        <dbReference type="ChEBI" id="CHEBI:57783"/>
        <dbReference type="ChEBI" id="CHEBI:58349"/>
        <dbReference type="ChEBI" id="CHEBI:78469"/>
        <dbReference type="ChEBI" id="CHEBI:78470"/>
    </reaction>
    <physiologicalReaction direction="left-to-right" evidence="58">
        <dbReference type="Rhea" id="RHEA:41873"/>
    </physiologicalReaction>
</comment>
<evidence type="ECO:0000313" key="69">
    <source>
        <dbReference type="EnsemblMetazoa" id="AALB000348-PA"/>
    </source>
</evidence>
<feature type="domain" description="Carrier" evidence="66">
    <location>
        <begin position="2104"/>
        <end position="2184"/>
    </location>
</feature>
<dbReference type="InterPro" id="IPR042104">
    <property type="entry name" value="PKS_dehydratase_sf"/>
</dbReference>
<evidence type="ECO:0000256" key="65">
    <source>
        <dbReference type="SAM" id="MobiDB-lite"/>
    </source>
</evidence>
<comment type="catalytic activity">
    <reaction evidence="43">
        <text>3-oxobutanoyl-[ACP] + NADPH + H(+) = (3R)-hydroxybutanoyl-[ACP] + NADP(+)</text>
        <dbReference type="Rhea" id="RHEA:41804"/>
        <dbReference type="Rhea" id="RHEA-COMP:9625"/>
        <dbReference type="Rhea" id="RHEA-COMP:9626"/>
        <dbReference type="ChEBI" id="CHEBI:15378"/>
        <dbReference type="ChEBI" id="CHEBI:57783"/>
        <dbReference type="ChEBI" id="CHEBI:58349"/>
        <dbReference type="ChEBI" id="CHEBI:78450"/>
        <dbReference type="ChEBI" id="CHEBI:78451"/>
    </reaction>
    <physiologicalReaction direction="left-to-right" evidence="43">
        <dbReference type="Rhea" id="RHEA:41805"/>
    </physiologicalReaction>
</comment>
<dbReference type="Gene3D" id="3.30.70.3290">
    <property type="match status" value="1"/>
</dbReference>
<dbReference type="InterPro" id="IPR049552">
    <property type="entry name" value="PKS_DH_N"/>
</dbReference>
<evidence type="ECO:0000256" key="38">
    <source>
        <dbReference type="ARBA" id="ARBA00047451"/>
    </source>
</evidence>
<evidence type="ECO:0000256" key="37">
    <source>
        <dbReference type="ARBA" id="ARBA00047440"/>
    </source>
</evidence>
<comment type="catalytic activity">
    <reaction evidence="25">
        <text>(3R)-hydroxyhexanoyl-[ACP] = (2E)-hexenoyl-[ACP] + H2O</text>
        <dbReference type="Rhea" id="RHEA:41828"/>
        <dbReference type="Rhea" id="RHEA-COMP:9630"/>
        <dbReference type="Rhea" id="RHEA-COMP:9631"/>
        <dbReference type="ChEBI" id="CHEBI:15377"/>
        <dbReference type="ChEBI" id="CHEBI:78457"/>
        <dbReference type="ChEBI" id="CHEBI:78458"/>
    </reaction>
    <physiologicalReaction direction="left-to-right" evidence="25">
        <dbReference type="Rhea" id="RHEA:41829"/>
    </physiologicalReaction>
</comment>
<comment type="catalytic activity">
    <reaction evidence="59">
        <text>3-oxohexadecanoyl-[ACP] + NADPH + H(+) = (3R)-hydroxyhexadecanoyl-[ACP] + NADP(+)</text>
        <dbReference type="Rhea" id="RHEA:41904"/>
        <dbReference type="Rhea" id="RHEA-COMP:9649"/>
        <dbReference type="Rhea" id="RHEA-COMP:9650"/>
        <dbReference type="ChEBI" id="CHEBI:15378"/>
        <dbReference type="ChEBI" id="CHEBI:57783"/>
        <dbReference type="ChEBI" id="CHEBI:58349"/>
        <dbReference type="ChEBI" id="CHEBI:78478"/>
        <dbReference type="ChEBI" id="CHEBI:78480"/>
    </reaction>
    <physiologicalReaction direction="left-to-right" evidence="59">
        <dbReference type="Rhea" id="RHEA:41905"/>
    </physiologicalReaction>
</comment>
<evidence type="ECO:0000256" key="43">
    <source>
        <dbReference type="ARBA" id="ARBA00047953"/>
    </source>
</evidence>
<dbReference type="Gene3D" id="3.40.50.1820">
    <property type="entry name" value="alpha/beta hydrolase"/>
    <property type="match status" value="1"/>
</dbReference>
<evidence type="ECO:0000256" key="51">
    <source>
        <dbReference type="ARBA" id="ARBA00048650"/>
    </source>
</evidence>
<dbReference type="Pfam" id="PF00975">
    <property type="entry name" value="Thioesterase"/>
    <property type="match status" value="1"/>
</dbReference>
<dbReference type="EC" id="3.1.2.14" evidence="3"/>
<proteinExistence type="predicted"/>
<feature type="compositionally biased region" description="Polar residues" evidence="65">
    <location>
        <begin position="67"/>
        <end position="78"/>
    </location>
</feature>
<dbReference type="Pfam" id="PF13602">
    <property type="entry name" value="ADH_zinc_N_2"/>
    <property type="match status" value="1"/>
</dbReference>
<comment type="catalytic activity">
    <reaction evidence="41">
        <text>(2E)-hexadecenoyl-[ACP] + NADPH + H(+) = hexadecanoyl-[ACP] + NADP(+)</text>
        <dbReference type="Rhea" id="RHEA:41912"/>
        <dbReference type="Rhea" id="RHEA-COMP:9651"/>
        <dbReference type="Rhea" id="RHEA-COMP:9652"/>
        <dbReference type="ChEBI" id="CHEBI:15378"/>
        <dbReference type="ChEBI" id="CHEBI:57783"/>
        <dbReference type="ChEBI" id="CHEBI:58349"/>
        <dbReference type="ChEBI" id="CHEBI:78481"/>
        <dbReference type="ChEBI" id="CHEBI:78483"/>
    </reaction>
    <physiologicalReaction direction="left-to-right" evidence="41">
        <dbReference type="Rhea" id="RHEA:41913"/>
    </physiologicalReaction>
</comment>
<evidence type="ECO:0000259" key="68">
    <source>
        <dbReference type="PROSITE" id="PS52019"/>
    </source>
</evidence>
<evidence type="ECO:0000256" key="14">
    <source>
        <dbReference type="ARBA" id="ARBA00022832"/>
    </source>
</evidence>
<dbReference type="VEuPathDB" id="VectorBase:AALB000348"/>
<dbReference type="InterPro" id="IPR014030">
    <property type="entry name" value="Ketoacyl_synth_N"/>
</dbReference>
<dbReference type="FunFam" id="3.40.50.720:FF:000209">
    <property type="entry name" value="Polyketide synthase Pks12"/>
    <property type="match status" value="1"/>
</dbReference>
<comment type="catalytic activity">
    <reaction evidence="39">
        <text>(2E)-butenoyl-[ACP] + NADPH + H(+) = butanoyl-[ACP] + NADP(+)</text>
        <dbReference type="Rhea" id="RHEA:41812"/>
        <dbReference type="Rhea" id="RHEA-COMP:9627"/>
        <dbReference type="Rhea" id="RHEA-COMP:9628"/>
        <dbReference type="ChEBI" id="CHEBI:15378"/>
        <dbReference type="ChEBI" id="CHEBI:57783"/>
        <dbReference type="ChEBI" id="CHEBI:58349"/>
        <dbReference type="ChEBI" id="CHEBI:78453"/>
        <dbReference type="ChEBI" id="CHEBI:78454"/>
    </reaction>
    <physiologicalReaction direction="left-to-right" evidence="39">
        <dbReference type="Rhea" id="RHEA:41813"/>
    </physiologicalReaction>
</comment>
<dbReference type="EC" id="1.1.1.100" evidence="5"/>
<dbReference type="CDD" id="cd05195">
    <property type="entry name" value="enoyl_red"/>
    <property type="match status" value="1"/>
</dbReference>
<evidence type="ECO:0000256" key="26">
    <source>
        <dbReference type="ARBA" id="ARBA00023388"/>
    </source>
</evidence>
<evidence type="ECO:0000256" key="23">
    <source>
        <dbReference type="ARBA" id="ARBA00023332"/>
    </source>
</evidence>
<dbReference type="Proteomes" id="UP000069272">
    <property type="component" value="Chromosome 2L"/>
</dbReference>
<evidence type="ECO:0000256" key="22">
    <source>
        <dbReference type="ARBA" id="ARBA00023268"/>
    </source>
</evidence>
<keyword evidence="13" id="KW-0378">Hydrolase</keyword>
<dbReference type="InterPro" id="IPR001031">
    <property type="entry name" value="Thioesterase"/>
</dbReference>
<comment type="catalytic activity">
    <reaction evidence="47">
        <text>tetradecanoyl-[ACP] + H2O = tetradecanoate + holo-[ACP] + H(+)</text>
        <dbReference type="Rhea" id="RHEA:30123"/>
        <dbReference type="Rhea" id="RHEA-COMP:9648"/>
        <dbReference type="Rhea" id="RHEA-COMP:9685"/>
        <dbReference type="ChEBI" id="CHEBI:15377"/>
        <dbReference type="ChEBI" id="CHEBI:15378"/>
        <dbReference type="ChEBI" id="CHEBI:30807"/>
        <dbReference type="ChEBI" id="CHEBI:64479"/>
        <dbReference type="ChEBI" id="CHEBI:78477"/>
        <dbReference type="EC" id="3.1.2.14"/>
    </reaction>
    <physiologicalReaction direction="left-to-right" evidence="47">
        <dbReference type="Rhea" id="RHEA:30124"/>
    </physiologicalReaction>
</comment>
<keyword evidence="12" id="KW-0702">S-nitrosylation</keyword>
<dbReference type="PROSITE" id="PS52019">
    <property type="entry name" value="PKS_MFAS_DH"/>
    <property type="match status" value="1"/>
</dbReference>
<evidence type="ECO:0000256" key="19">
    <source>
        <dbReference type="ARBA" id="ARBA00023027"/>
    </source>
</evidence>
<dbReference type="Gene3D" id="3.40.366.10">
    <property type="entry name" value="Malonyl-Coenzyme A Acyl Carrier Protein, domain 2"/>
    <property type="match status" value="1"/>
</dbReference>
<comment type="catalytic activity">
    <reaction evidence="54">
        <text>3-oxotetradecanoyl-[ACP] + NADPH + H(+) = (3R)-hydroxytetradecanoyl-[ACP] + NADP(+)</text>
        <dbReference type="Rhea" id="RHEA:41888"/>
        <dbReference type="Rhea" id="RHEA-COMP:9645"/>
        <dbReference type="Rhea" id="RHEA-COMP:9646"/>
        <dbReference type="ChEBI" id="CHEBI:15378"/>
        <dbReference type="ChEBI" id="CHEBI:57783"/>
        <dbReference type="ChEBI" id="CHEBI:58349"/>
        <dbReference type="ChEBI" id="CHEBI:78473"/>
        <dbReference type="ChEBI" id="CHEBI:78474"/>
    </reaction>
    <physiologicalReaction direction="left-to-right" evidence="54">
        <dbReference type="Rhea" id="RHEA:41889"/>
    </physiologicalReaction>
</comment>
<dbReference type="GO" id="GO:0006633">
    <property type="term" value="P:fatty acid biosynthetic process"/>
    <property type="evidence" value="ECO:0007669"/>
    <property type="project" value="UniProtKB-KW"/>
</dbReference>
<comment type="catalytic activity">
    <reaction evidence="35">
        <text>hexanoyl-[ACP] + malonyl-[ACP] + H(+) = 3-oxooctanoyl-[ACP] + holo-[ACP] + CO2</text>
        <dbReference type="Rhea" id="RHEA:41836"/>
        <dbReference type="Rhea" id="RHEA-COMP:9623"/>
        <dbReference type="Rhea" id="RHEA-COMP:9632"/>
        <dbReference type="Rhea" id="RHEA-COMP:9633"/>
        <dbReference type="Rhea" id="RHEA-COMP:9685"/>
        <dbReference type="ChEBI" id="CHEBI:15378"/>
        <dbReference type="ChEBI" id="CHEBI:16526"/>
        <dbReference type="ChEBI" id="CHEBI:64479"/>
        <dbReference type="ChEBI" id="CHEBI:78449"/>
        <dbReference type="ChEBI" id="CHEBI:78459"/>
        <dbReference type="ChEBI" id="CHEBI:78460"/>
    </reaction>
    <physiologicalReaction direction="left-to-right" evidence="35">
        <dbReference type="Rhea" id="RHEA:41837"/>
    </physiologicalReaction>
</comment>
<dbReference type="SUPFAM" id="SSF52151">
    <property type="entry name" value="FabD/lysophospholipase-like"/>
    <property type="match status" value="1"/>
</dbReference>
<evidence type="ECO:0000256" key="24">
    <source>
        <dbReference type="ARBA" id="ARBA00023351"/>
    </source>
</evidence>
<dbReference type="InterPro" id="IPR016035">
    <property type="entry name" value="Acyl_Trfase/lysoPLipase"/>
</dbReference>
<keyword evidence="10" id="KW-0597">Phosphoprotein</keyword>
<dbReference type="Pfam" id="PF16197">
    <property type="entry name" value="KAsynt_C_assoc"/>
    <property type="match status" value="1"/>
</dbReference>
<dbReference type="GO" id="GO:0016297">
    <property type="term" value="F:fatty acyl-[ACP] hydrolase activity"/>
    <property type="evidence" value="ECO:0007669"/>
    <property type="project" value="UniProtKB-EC"/>
</dbReference>
<evidence type="ECO:0000256" key="5">
    <source>
        <dbReference type="ARBA" id="ARBA00012948"/>
    </source>
</evidence>
<feature type="domain" description="Ketosynthase family 3 (KS3)" evidence="67">
    <location>
        <begin position="86"/>
        <end position="493"/>
    </location>
</feature>
<dbReference type="Pfam" id="PF02801">
    <property type="entry name" value="Ketoacyl-synt_C"/>
    <property type="match status" value="1"/>
</dbReference>
<dbReference type="Gene3D" id="1.10.1200.10">
    <property type="entry name" value="ACP-like"/>
    <property type="match status" value="1"/>
</dbReference>
<evidence type="ECO:0000256" key="44">
    <source>
        <dbReference type="ARBA" id="ARBA00047961"/>
    </source>
</evidence>
<dbReference type="VEuPathDB" id="VectorBase:AALB20_036091"/>
<dbReference type="InterPro" id="IPR014031">
    <property type="entry name" value="Ketoacyl_synth_C"/>
</dbReference>
<feature type="active site" description="Proton donor; for dehydratase activity" evidence="64">
    <location>
        <position position="1113"/>
    </location>
</feature>
<evidence type="ECO:0000256" key="61">
    <source>
        <dbReference type="ARBA" id="ARBA00049449"/>
    </source>
</evidence>
<keyword evidence="16" id="KW-0663">Pyridoxal phosphate</keyword>
<comment type="catalytic activity">
    <reaction evidence="62">
        <text>(2E)-decenoyl-[ACP] + NADPH + H(+) = decanoyl-[ACP] + NADP(+)</text>
        <dbReference type="Rhea" id="RHEA:41864"/>
        <dbReference type="Rhea" id="RHEA-COMP:9639"/>
        <dbReference type="Rhea" id="RHEA-COMP:9640"/>
        <dbReference type="ChEBI" id="CHEBI:15378"/>
        <dbReference type="ChEBI" id="CHEBI:57783"/>
        <dbReference type="ChEBI" id="CHEBI:58349"/>
        <dbReference type="ChEBI" id="CHEBI:78467"/>
        <dbReference type="ChEBI" id="CHEBI:78468"/>
    </reaction>
    <physiologicalReaction direction="left-to-right" evidence="62">
        <dbReference type="Rhea" id="RHEA:41865"/>
    </physiologicalReaction>
</comment>
<comment type="catalytic activity">
    <reaction evidence="60">
        <text>3-oxooctanoyl-[ACP] + NADPH + H(+) = (3R)-hydroxyoctanoyl-[ACP] + NADP(+)</text>
        <dbReference type="Rhea" id="RHEA:41840"/>
        <dbReference type="Rhea" id="RHEA-COMP:9633"/>
        <dbReference type="Rhea" id="RHEA-COMP:9634"/>
        <dbReference type="ChEBI" id="CHEBI:15378"/>
        <dbReference type="ChEBI" id="CHEBI:57783"/>
        <dbReference type="ChEBI" id="CHEBI:58349"/>
        <dbReference type="ChEBI" id="CHEBI:78460"/>
        <dbReference type="ChEBI" id="CHEBI:78461"/>
    </reaction>
    <physiologicalReaction direction="left-to-right" evidence="60">
        <dbReference type="Rhea" id="RHEA:41841"/>
    </physiologicalReaction>
</comment>
<evidence type="ECO:0000313" key="70">
    <source>
        <dbReference type="Proteomes" id="UP000069272"/>
    </source>
</evidence>
<dbReference type="InterPro" id="IPR020807">
    <property type="entry name" value="PKS_DH"/>
</dbReference>
<keyword evidence="22" id="KW-0511">Multifunctional enzyme</keyword>
<evidence type="ECO:0000256" key="9">
    <source>
        <dbReference type="ARBA" id="ARBA00022516"/>
    </source>
</evidence>
<evidence type="ECO:0000256" key="13">
    <source>
        <dbReference type="ARBA" id="ARBA00022801"/>
    </source>
</evidence>
<dbReference type="SMART" id="SM00825">
    <property type="entry name" value="PKS_KS"/>
    <property type="match status" value="1"/>
</dbReference>
<dbReference type="GO" id="GO:0004312">
    <property type="term" value="F:fatty acid synthase activity"/>
    <property type="evidence" value="ECO:0007669"/>
    <property type="project" value="UniProtKB-EC"/>
</dbReference>
<sequence>TSPPTNTNRCFAAIPSRGKRSHRRKQRRNKGNTTMPARFEEVTATDTRRGVPIDLAGHYDDHHHDTTSNIGSNHQQQQHGRRPAIRDDICITGFSGRLPESSNIDEFRRNLFEGVDMVNDDDRRWPSGLYDLPTRIGKIKDEDLQHLDAEFFKIHQKQAECMDPQLRMLLECTHEAIVDAGINPQEIRGSRTGVYIGCSNSETEQHWCADPDLVNGYGLTGCARAMFANRLSFTFDFKGPSYAVDTACSSSLFALSQAFADMKAGHCDAAIVAGCGLILKPTMSLQFKRLNMLSKDGMCKAFDESGNGYVRSDGCVVTFLQRASDSRRVYASVLNVRTNTDGFKNQGITYPIGEMQKRLIRETYEEIGLNAADVVYVEAHGTGTKVGDPQEVNAITDYFCKDRKTPLLIGSVKSNMGHSEPASGVCSIAKILIAMEAGVLPGNLHYRNPNPDLYGLLDGRLKVVDRNMPWNGGIIGLNSFGFGGANAHVILKSNPKPKPISPRDDAFPKLVLASGRTTEAVEAFLDQAAISKDDEEFVGLVNEINSRNTPLHYHRGYTVVSGDGKPPVREVLEVSDDKRPLWFIYSGMGSQWASMARDLMQLEVFHSTIARCAEALRPEGVDLIDVLTKSDESRFDNILNSFISIAAVQVALTDVLTHVGIVPDGMVGHSVGELGCAYADGCFTPEQTVLAAYWRGRSILDTDLIAGQMAAVGLSWEDCKQKLPKDVIPACHNSNDSVTISGPVASVGKVIADLNAQGIFAKGVKSSGIAFHSRYIADAAPKLRKSLDKIIPNPKPRTQRWISTSIPEESWGTPLAQQSSSAYHVNNLLSPVLFAEGLKHVPANAICIEIAPHGLLQAILKRALGKEATNLSLMKRDHDNNLIFLLSNLGKLYAAGAQPQVQKLYPPITYPVGRGTPMLNSLVKWDHSNKWFLARIGVENKSGETIIDVNLGKDEDAYLAGHTIDGRVLFPATGYLTLAWRTFAKMRGADLEKTPVVIENAVFHRATILPRDGSVKFGINFFDGTGAFEICEGGTLAVSGKLTIPEKIEQEELPLAKLEADRSALPLNTSDIYKELRLRGYDYGGMFRGVTRSDSKALTGELQWRDNWVSFMDTMLQFSILGKDLRELYLPTRIEKIVINPARHLEIVSGLPVAKDGTDRTLPVYMYRDINVIKSGGVEMRGLRATLAPRRQGTQAPPTLEKYVFVPNSNEKELAENADKARLRSITAAVHLVIENSAGALKIKVVEASAERSPENTMAGTVQAIIEGEPTLASDVAIATTHQPDSLVQHYGESGVRVLNKDIAAGAIEQGCHLAIAYDVFGSGVTADVLRNLRDTIKAEGFVVLEESRASIDLSAKGAVRNALAKAGFLLVSEQVCDKKVFLLVRPIPAEMAQRKSTIVTITEKNFGWLDSLKTALAKAEESSTYVYVVCQGEELCGAQGLLNCIKNETGGKFARLFFIQDRSAEKFSLTAPLYREQAAKDLICNVLRPANGSPACWGTFRHLRLDSQSNAPSLPVEHAYINALTKGDLASLKWIESSLSRDRPAGDDRTELCTVYYAPINFRDVMLSSGKLGADALPGDLATHDCVLGLEFAGRDSSGRRIMAMVQAKSLATTCVAQRNMIWSIPDSWTMEQASTVPCVYSTVYYALVMRGRMKRGESILIHAGSGGVGQAAISVALAAGVTVYTTVGSAEKRAFLKRTFPQLTDRHIGNSRDCSFEQLVMRETQGRGVDLVLNSMAEEKLQASVRCLGLNGRFLEIGKFDLNNNSPLGMSVFLKNTQFHGILLDSVMEGDDETIAEVVRLVADGIASGAVRPLPTSVFTETQVEQAFRFMASGKHIGKVVIRVREEEKQKVLKPAPKLINAIPRTYMHAEKAYILIGGLGGFGLELSNWLVSRGAKILVLTSRSGIRSGYQALMVRRWTERGVKVVIDTNDVTTLKGAQKLLTEAARHGPVGGVFNLAAVLRDGLLENASEADFKAVCVPKVDGTKNLDQATRELCPDLDYFVCFSSVSCGRGNIGQVNYGLANSAMERICEARHAAGLPATAIQWGAIGDTGLVLENLGDNDTVVGGTLPQRMPSCLQTMDLFMQQPCPVLASMVIAEKRKTETGGVSLVSCIANILGLKDTKNVSDASTLADLGMDSLMGAEIKQTLERSFDLVLSAAEIRLLTFGKLRSFEKGGITADGAAGGDGSGAADGSSGAGAGAAADQQTAIGDGTQVMFSAELMPKECLVKLESAAPASKSPARPVFVVHAIEGVITALIPLAKTLPVPVYGLQCVEAAPLESLVVLAGYYIKQIKTVQPRGPYTIVGYSFGASIAYEMVAQLEAAGEKCSLLLLDGSPRYVSWYTEAQKQRNANGEVVQAEDEAYALAYFAMVCGKLDYGRTAHELVAAKSWNERVAKCAEMVHAKAPQYSKQLLETTARSFVGKIVASHMYKPSSKINAAVKLVKPTENYAKLQGDYGLSDLCKQKVEILTVKGDHRSMLTGESMKQIAAALQQLC</sequence>
<dbReference type="Gene3D" id="3.90.180.10">
    <property type="entry name" value="Medium-chain alcohol dehydrogenases, catalytic domain"/>
    <property type="match status" value="1"/>
</dbReference>
<evidence type="ECO:0000256" key="59">
    <source>
        <dbReference type="ARBA" id="ARBA00049414"/>
    </source>
</evidence>
<comment type="catalytic activity">
    <reaction evidence="49">
        <text>a fatty acyl-[ACP] + malonyl-[ACP] + H(+) = a 3-oxoacyl-[ACP] + holo-[ACP] + CO2</text>
        <dbReference type="Rhea" id="RHEA:22836"/>
        <dbReference type="Rhea" id="RHEA-COMP:9623"/>
        <dbReference type="Rhea" id="RHEA-COMP:9685"/>
        <dbReference type="Rhea" id="RHEA-COMP:9916"/>
        <dbReference type="Rhea" id="RHEA-COMP:14125"/>
        <dbReference type="ChEBI" id="CHEBI:15378"/>
        <dbReference type="ChEBI" id="CHEBI:16526"/>
        <dbReference type="ChEBI" id="CHEBI:64479"/>
        <dbReference type="ChEBI" id="CHEBI:78449"/>
        <dbReference type="ChEBI" id="CHEBI:78776"/>
        <dbReference type="ChEBI" id="CHEBI:138651"/>
        <dbReference type="EC" id="2.3.1.41"/>
    </reaction>
    <physiologicalReaction direction="left-to-right" evidence="49">
        <dbReference type="Rhea" id="RHEA:22837"/>
    </physiologicalReaction>
</comment>
<dbReference type="SMART" id="SM00829">
    <property type="entry name" value="PKS_ER"/>
    <property type="match status" value="1"/>
</dbReference>
<dbReference type="GO" id="GO:0004313">
    <property type="term" value="F:[acyl-carrier-protein] S-acetyltransferase activity"/>
    <property type="evidence" value="ECO:0007669"/>
    <property type="project" value="UniProtKB-EC"/>
</dbReference>
<dbReference type="SMART" id="SM00826">
    <property type="entry name" value="PKS_DH"/>
    <property type="match status" value="1"/>
</dbReference>
<evidence type="ECO:0000256" key="3">
    <source>
        <dbReference type="ARBA" id="ARBA00012480"/>
    </source>
</evidence>
<dbReference type="Pfam" id="PF08659">
    <property type="entry name" value="KR"/>
    <property type="match status" value="1"/>
</dbReference>
<evidence type="ECO:0000256" key="36">
    <source>
        <dbReference type="ARBA" id="ARBA00047400"/>
    </source>
</evidence>
<dbReference type="SUPFAM" id="SSF55048">
    <property type="entry name" value="Probable ACP-binding domain of malonyl-CoA ACP transacylase"/>
    <property type="match status" value="1"/>
</dbReference>
<dbReference type="PROSITE" id="PS00606">
    <property type="entry name" value="KS3_1"/>
    <property type="match status" value="1"/>
</dbReference>
<dbReference type="Gene3D" id="3.10.129.110">
    <property type="entry name" value="Polyketide synthase dehydratase"/>
    <property type="match status" value="1"/>
</dbReference>
<evidence type="ECO:0000256" key="52">
    <source>
        <dbReference type="ARBA" id="ARBA00048691"/>
    </source>
</evidence>
<evidence type="ECO:0000259" key="66">
    <source>
        <dbReference type="PROSITE" id="PS50075"/>
    </source>
</evidence>
<keyword evidence="18" id="KW-0560">Oxidoreductase</keyword>
<dbReference type="InterPro" id="IPR049391">
    <property type="entry name" value="FAS_pseudo-KR"/>
</dbReference>
<evidence type="ECO:0000256" key="55">
    <source>
        <dbReference type="ARBA" id="ARBA00049019"/>
    </source>
</evidence>
<dbReference type="SUPFAM" id="SSF53474">
    <property type="entry name" value="alpha/beta-Hydrolases"/>
    <property type="match status" value="1"/>
</dbReference>
<dbReference type="EC" id="2.3.1.41" evidence="6"/>
<comment type="catalytic activity">
    <reaction evidence="34">
        <text>3-oxooctadecanoyl-[ACP] + NADPH + H(+) = (3R)-hydroxyoctadecanoyl-[ACP] + NADP(+)</text>
        <dbReference type="Rhea" id="RHEA:41920"/>
        <dbReference type="Rhea" id="RHEA-COMP:9653"/>
        <dbReference type="Rhea" id="RHEA-COMP:9654"/>
        <dbReference type="ChEBI" id="CHEBI:15378"/>
        <dbReference type="ChEBI" id="CHEBI:57783"/>
        <dbReference type="ChEBI" id="CHEBI:58349"/>
        <dbReference type="ChEBI" id="CHEBI:78487"/>
        <dbReference type="ChEBI" id="CHEBI:78488"/>
    </reaction>
    <physiologicalReaction direction="left-to-right" evidence="34">
        <dbReference type="Rhea" id="RHEA:41921"/>
    </physiologicalReaction>
</comment>
<dbReference type="STRING" id="7167.A0A182F1L9"/>
<reference evidence="69" key="2">
    <citation type="submission" date="2022-08" db="UniProtKB">
        <authorList>
            <consortium name="EnsemblMetazoa"/>
        </authorList>
    </citation>
    <scope>IDENTIFICATION</scope>
    <source>
        <strain evidence="69">STECLA/ALBI9_A</strain>
    </source>
</reference>
<dbReference type="InterPro" id="IPR013968">
    <property type="entry name" value="PKS_KR"/>
</dbReference>
<evidence type="ECO:0000256" key="49">
    <source>
        <dbReference type="ARBA" id="ARBA00048506"/>
    </source>
</evidence>
<comment type="catalytic activity">
    <reaction evidence="36">
        <text>a (3R)-hydroxyacyl-[ACP] + NADP(+) = a 3-oxoacyl-[ACP] + NADPH + H(+)</text>
        <dbReference type="Rhea" id="RHEA:17397"/>
        <dbReference type="Rhea" id="RHEA-COMP:9916"/>
        <dbReference type="Rhea" id="RHEA-COMP:9945"/>
        <dbReference type="ChEBI" id="CHEBI:15378"/>
        <dbReference type="ChEBI" id="CHEBI:57783"/>
        <dbReference type="ChEBI" id="CHEBI:58349"/>
        <dbReference type="ChEBI" id="CHEBI:78776"/>
        <dbReference type="ChEBI" id="CHEBI:78827"/>
        <dbReference type="EC" id="1.1.1.100"/>
    </reaction>
    <physiologicalReaction direction="right-to-left" evidence="36">
        <dbReference type="Rhea" id="RHEA:17399"/>
    </physiologicalReaction>
</comment>